<feature type="region of interest" description="Disordered" evidence="1">
    <location>
        <begin position="301"/>
        <end position="335"/>
    </location>
</feature>
<feature type="region of interest" description="Disordered" evidence="1">
    <location>
        <begin position="1"/>
        <end position="21"/>
    </location>
</feature>
<proteinExistence type="predicted"/>
<evidence type="ECO:0000313" key="2">
    <source>
        <dbReference type="EMBL" id="AEW92899.1"/>
    </source>
</evidence>
<accession>F8JRY9</accession>
<dbReference type="RefSeq" id="WP_014141294.1">
    <property type="nucleotide sequence ID" value="NC_016111.1"/>
</dbReference>
<feature type="compositionally biased region" description="Basic and acidic residues" evidence="1">
    <location>
        <begin position="323"/>
        <end position="335"/>
    </location>
</feature>
<dbReference type="Proteomes" id="UP000007842">
    <property type="component" value="Chromosome"/>
</dbReference>
<dbReference type="AlphaFoldDB" id="F8JRY9"/>
<dbReference type="EMBL" id="CP003219">
    <property type="protein sequence ID" value="AEW92899.1"/>
    <property type="molecule type" value="Genomic_DNA"/>
</dbReference>
<dbReference type="OrthoDB" id="7844019at2"/>
<evidence type="ECO:0000313" key="3">
    <source>
        <dbReference type="Proteomes" id="UP000007842"/>
    </source>
</evidence>
<accession>G8WPW0</accession>
<feature type="region of interest" description="Disordered" evidence="1">
    <location>
        <begin position="389"/>
        <end position="414"/>
    </location>
</feature>
<dbReference type="KEGG" id="sct:SCAT_0518"/>
<reference evidence="3" key="1">
    <citation type="submission" date="2011-12" db="EMBL/GenBank/DDBJ databases">
        <title>Complete genome sequence of Streptomyces cattleya strain DSM 46488.</title>
        <authorList>
            <person name="Ou H.-Y."/>
            <person name="Li P."/>
            <person name="Zhao C."/>
            <person name="O'Hagan D."/>
            <person name="Deng Z."/>
        </authorList>
    </citation>
    <scope>NUCLEOTIDE SEQUENCE [LARGE SCALE GENOMIC DNA]</scope>
    <source>
        <strain evidence="3">ATCC 35852 / DSM 46488 / JCM 4925 / NBRC 14057 / NRRL 8057</strain>
    </source>
</reference>
<feature type="compositionally biased region" description="Basic residues" evidence="1">
    <location>
        <begin position="405"/>
        <end position="414"/>
    </location>
</feature>
<dbReference type="HOGENOM" id="CLU_663762_0_0_11"/>
<name>F8JRY9_STREN</name>
<dbReference type="PATRIC" id="fig|1003195.11.peg.2144"/>
<keyword evidence="3" id="KW-1185">Reference proteome</keyword>
<sequence length="414" mass="44774">MAAPKAAGTRNASGSTKHAPEQLAARLRELLSSEELAAITQAAELTDPRTGHTQQVTPQQLSGLEKLREPFPASAIGKRPQLNCPDCRRATYKVCDRHERAWCSACKQKISNAHVHLDYVGHAEATDRLLDVDPTWNWEPLAYDENGLPKLDARGGMWMKVTICGVTRLGYGDATGKDMTTTAVKEIIGDGIRNASMRFGVALDLWASTDLHDTEPSPVEEFVARLRTGFNNSVGWLRGARAEAEAADLMDCPVPGGGDWTIGQMIDERIEALLERERSYAERRTQAEADKATAAAQVAAEQGVRRGQSPIPPVVSAPTSRPASEERLGETPEQVAERIRDTAPKKATDVAALTHLLGEAQRAKVDGYPADTGQPTGPTIAQALQQLIDDLNMPPTTARTAATTGRRRHRGAAS</sequence>
<gene>
    <name evidence="2" type="ordered locus">SCATT_05280</name>
</gene>
<organism evidence="2 3">
    <name type="scientific">Streptantibioticus cattleyicolor (strain ATCC 35852 / DSM 46488 / JCM 4925 / NBRC 14057 / NRRL 8057)</name>
    <name type="common">Streptomyces cattleya</name>
    <dbReference type="NCBI Taxonomy" id="1003195"/>
    <lineage>
        <taxon>Bacteria</taxon>
        <taxon>Bacillati</taxon>
        <taxon>Actinomycetota</taxon>
        <taxon>Actinomycetes</taxon>
        <taxon>Kitasatosporales</taxon>
        <taxon>Streptomycetaceae</taxon>
        <taxon>Streptantibioticus</taxon>
    </lineage>
</organism>
<evidence type="ECO:0000256" key="1">
    <source>
        <dbReference type="SAM" id="MobiDB-lite"/>
    </source>
</evidence>
<dbReference type="KEGG" id="scy:SCATT_05280"/>
<protein>
    <submittedName>
        <fullName evidence="2">Uncharacterized protein</fullName>
    </submittedName>
</protein>
<dbReference type="eggNOG" id="ENOG503083E">
    <property type="taxonomic scope" value="Bacteria"/>
</dbReference>